<gene>
    <name evidence="10" type="primary">alsD</name>
    <name evidence="10" type="ORF">GCM10022197_08340</name>
</gene>
<evidence type="ECO:0000256" key="7">
    <source>
        <dbReference type="ARBA" id="ARBA00023061"/>
    </source>
</evidence>
<dbReference type="PIRSF" id="PIRSF001332">
    <property type="entry name" value="Acetolac_decarb"/>
    <property type="match status" value="1"/>
</dbReference>
<comment type="catalytic activity">
    <reaction evidence="1 9">
        <text>(2S)-2-acetolactate + H(+) = (R)-acetoin + CO2</text>
        <dbReference type="Rhea" id="RHEA:21580"/>
        <dbReference type="ChEBI" id="CHEBI:15378"/>
        <dbReference type="ChEBI" id="CHEBI:15686"/>
        <dbReference type="ChEBI" id="CHEBI:16526"/>
        <dbReference type="ChEBI" id="CHEBI:58476"/>
        <dbReference type="EC" id="4.1.1.5"/>
    </reaction>
</comment>
<organism evidence="10 11">
    <name type="scientific">Microlunatus spumicola</name>
    <dbReference type="NCBI Taxonomy" id="81499"/>
    <lineage>
        <taxon>Bacteria</taxon>
        <taxon>Bacillati</taxon>
        <taxon>Actinomycetota</taxon>
        <taxon>Actinomycetes</taxon>
        <taxon>Propionibacteriales</taxon>
        <taxon>Propionibacteriaceae</taxon>
        <taxon>Microlunatus</taxon>
    </lineage>
</organism>
<evidence type="ECO:0000256" key="1">
    <source>
        <dbReference type="ARBA" id="ARBA00001784"/>
    </source>
</evidence>
<dbReference type="PANTHER" id="PTHR35524:SF1">
    <property type="entry name" value="ALPHA-ACETOLACTATE DECARBOXYLASE"/>
    <property type="match status" value="1"/>
</dbReference>
<protein>
    <recommendedName>
        <fullName evidence="5 9">Alpha-acetolactate decarboxylase</fullName>
        <ecNumber evidence="4 9">4.1.1.5</ecNumber>
    </recommendedName>
</protein>
<dbReference type="NCBIfam" id="TIGR01252">
    <property type="entry name" value="acetolac_decarb"/>
    <property type="match status" value="1"/>
</dbReference>
<keyword evidence="11" id="KW-1185">Reference proteome</keyword>
<dbReference type="RefSeq" id="WP_204912107.1">
    <property type="nucleotide sequence ID" value="NZ_BAAAYR010000001.1"/>
</dbReference>
<evidence type="ECO:0000256" key="9">
    <source>
        <dbReference type="PIRNR" id="PIRNR001332"/>
    </source>
</evidence>
<keyword evidence="8 9" id="KW-0456">Lyase</keyword>
<keyword evidence="6 9" id="KW-0210">Decarboxylase</keyword>
<dbReference type="EMBL" id="BAAAYR010000001">
    <property type="protein sequence ID" value="GAA3555505.1"/>
    <property type="molecule type" value="Genomic_DNA"/>
</dbReference>
<accession>A0ABP6WTL4</accession>
<evidence type="ECO:0000256" key="8">
    <source>
        <dbReference type="ARBA" id="ARBA00023239"/>
    </source>
</evidence>
<evidence type="ECO:0000256" key="3">
    <source>
        <dbReference type="ARBA" id="ARBA00007106"/>
    </source>
</evidence>
<evidence type="ECO:0000256" key="4">
    <source>
        <dbReference type="ARBA" id="ARBA00013204"/>
    </source>
</evidence>
<dbReference type="Proteomes" id="UP001500767">
    <property type="component" value="Unassembled WGS sequence"/>
</dbReference>
<comment type="similarity">
    <text evidence="3 9">Belongs to the alpha-acetolactate decarboxylase family.</text>
</comment>
<comment type="pathway">
    <text evidence="2 9">Polyol metabolism; (R,R)-butane-2,3-diol biosynthesis; (R,R)-butane-2,3-diol from pyruvate: step 2/3.</text>
</comment>
<keyword evidence="7 9" id="KW-0005">Acetoin biosynthesis</keyword>
<comment type="caution">
    <text evidence="10">The sequence shown here is derived from an EMBL/GenBank/DDBJ whole genome shotgun (WGS) entry which is preliminary data.</text>
</comment>
<evidence type="ECO:0000256" key="6">
    <source>
        <dbReference type="ARBA" id="ARBA00022793"/>
    </source>
</evidence>
<dbReference type="PANTHER" id="PTHR35524">
    <property type="entry name" value="ALPHA-ACETOLACTATE DECARBOXYLASE"/>
    <property type="match status" value="1"/>
</dbReference>
<dbReference type="Pfam" id="PF03306">
    <property type="entry name" value="AAL_decarboxy"/>
    <property type="match status" value="1"/>
</dbReference>
<evidence type="ECO:0000256" key="5">
    <source>
        <dbReference type="ARBA" id="ARBA00020164"/>
    </source>
</evidence>
<evidence type="ECO:0000313" key="11">
    <source>
        <dbReference type="Proteomes" id="UP001500767"/>
    </source>
</evidence>
<evidence type="ECO:0000313" key="10">
    <source>
        <dbReference type="EMBL" id="GAA3555505.1"/>
    </source>
</evidence>
<sequence>MSGDGHVTRVDPVDDYAVYQTSTMAALLAGLYDGDVTIAELLTHGDFGLGTFNGLDGGMVVVDGVCYHLRDDGSVSVAAGTDLTPYAAVMTFAEREGFDVTQPTTLADLTTRIDQVTGGENLPVAVRVEGTFSTIRTRTVSAQHRPYPPLVEATAHEAVGSLTDSQGTVAAFRTPRLEAAISVAGYHVHYIDHARAHGGHVLDLVLTAGRVSICPISELRLVLPDTAAYRDADLEIGDLAKQEQQAEGA</sequence>
<reference evidence="11" key="1">
    <citation type="journal article" date="2019" name="Int. J. Syst. Evol. Microbiol.">
        <title>The Global Catalogue of Microorganisms (GCM) 10K type strain sequencing project: providing services to taxonomists for standard genome sequencing and annotation.</title>
        <authorList>
            <consortium name="The Broad Institute Genomics Platform"/>
            <consortium name="The Broad Institute Genome Sequencing Center for Infectious Disease"/>
            <person name="Wu L."/>
            <person name="Ma J."/>
        </authorList>
    </citation>
    <scope>NUCLEOTIDE SEQUENCE [LARGE SCALE GENOMIC DNA]</scope>
    <source>
        <strain evidence="11">JCM 16540</strain>
    </source>
</reference>
<dbReference type="CDD" id="cd17299">
    <property type="entry name" value="acetolactate_decarboxylase"/>
    <property type="match status" value="1"/>
</dbReference>
<proteinExistence type="inferred from homology"/>
<evidence type="ECO:0000256" key="2">
    <source>
        <dbReference type="ARBA" id="ARBA00005170"/>
    </source>
</evidence>
<dbReference type="Gene3D" id="3.30.1330.80">
    <property type="entry name" value="Hypothetical protein, similar to alpha- acetolactate decarboxylase, domain 2"/>
    <property type="match status" value="2"/>
</dbReference>
<dbReference type="InterPro" id="IPR005128">
    <property type="entry name" value="Acetolactate_a_deCO2ase"/>
</dbReference>
<dbReference type="EC" id="4.1.1.5" evidence="4 9"/>
<name>A0ABP6WTL4_9ACTN</name>
<dbReference type="SUPFAM" id="SSF117856">
    <property type="entry name" value="AF0104/ALDC/Ptd012-like"/>
    <property type="match status" value="1"/>
</dbReference>